<dbReference type="GeneID" id="43603078"/>
<dbReference type="InterPro" id="IPR015797">
    <property type="entry name" value="NUDIX_hydrolase-like_dom_sf"/>
</dbReference>
<name>A0A370T9N1_9HELO</name>
<dbReference type="Pfam" id="PF00293">
    <property type="entry name" value="NUDIX"/>
    <property type="match status" value="1"/>
</dbReference>
<evidence type="ECO:0000313" key="3">
    <source>
        <dbReference type="Proteomes" id="UP000254866"/>
    </source>
</evidence>
<sequence length="343" mass="38360">MKSNLELVAECDSTPYPNTPAFTELFSDIYTLLHVYPTSPAPAIIPIGYILPSVFTALAKVPASIKGELEVSRSDRTITAFQQPTEAERSAAVAATCGYWRAQKTFAVLSGWRDELYPVYGPDNELLFNVERSASPLFGVVSYGTHMNCYVRIGAEEQAKEGSKYDMKMWIPRRSRQKQTFGGMLDNGVAGGIASGESPLESLIREADEEASLPEKVVSDNVKAVGTVTYSYLREARAGGETGLVQPECQYVYDLELPVSVIPQPQDGEVEEFYLWTIEEVQKHLALGEFKPNCALVVVDFFMRHGVLTKENEKDYDEIWRRCHRELEFPGPHRKVDNLETKA</sequence>
<dbReference type="PANTHER" id="PTHR13622:SF8">
    <property type="entry name" value="THIAMIN PYROPHOSPHOKINASE 1"/>
    <property type="match status" value="1"/>
</dbReference>
<dbReference type="EMBL" id="NPIC01000015">
    <property type="protein sequence ID" value="RDL30351.1"/>
    <property type="molecule type" value="Genomic_DNA"/>
</dbReference>
<dbReference type="GO" id="GO:0044715">
    <property type="term" value="F:8-oxo-dGDP phosphatase activity"/>
    <property type="evidence" value="ECO:0007669"/>
    <property type="project" value="UniProtKB-ARBA"/>
</dbReference>
<dbReference type="FunFam" id="3.90.79.10:FF:000019">
    <property type="entry name" value="Thiamin pyrophosphokinase, putative"/>
    <property type="match status" value="1"/>
</dbReference>
<gene>
    <name evidence="2" type="ORF">BP5553_10229</name>
</gene>
<dbReference type="RefSeq" id="XP_031864876.1">
    <property type="nucleotide sequence ID" value="XM_032018852.1"/>
</dbReference>
<dbReference type="Proteomes" id="UP000254866">
    <property type="component" value="Unassembled WGS sequence"/>
</dbReference>
<proteinExistence type="predicted"/>
<comment type="caution">
    <text evidence="2">The sequence shown here is derived from an EMBL/GenBank/DDBJ whole genome shotgun (WGS) entry which is preliminary data.</text>
</comment>
<dbReference type="Gene3D" id="3.90.79.10">
    <property type="entry name" value="Nucleoside Triphosphate Pyrophosphohydrolase"/>
    <property type="match status" value="1"/>
</dbReference>
<dbReference type="InterPro" id="IPR000086">
    <property type="entry name" value="NUDIX_hydrolase_dom"/>
</dbReference>
<dbReference type="AlphaFoldDB" id="A0A370T9N1"/>
<organism evidence="2 3">
    <name type="scientific">Venustampulla echinocandica</name>
    <dbReference type="NCBI Taxonomy" id="2656787"/>
    <lineage>
        <taxon>Eukaryota</taxon>
        <taxon>Fungi</taxon>
        <taxon>Dikarya</taxon>
        <taxon>Ascomycota</taxon>
        <taxon>Pezizomycotina</taxon>
        <taxon>Leotiomycetes</taxon>
        <taxon>Helotiales</taxon>
        <taxon>Pleuroascaceae</taxon>
        <taxon>Venustampulla</taxon>
    </lineage>
</organism>
<dbReference type="STRING" id="2656787.A0A370T9N1"/>
<feature type="domain" description="Nudix hydrolase" evidence="1">
    <location>
        <begin position="144"/>
        <end position="300"/>
    </location>
</feature>
<dbReference type="OrthoDB" id="10261522at2759"/>
<dbReference type="PROSITE" id="PS51462">
    <property type="entry name" value="NUDIX"/>
    <property type="match status" value="1"/>
</dbReference>
<protein>
    <submittedName>
        <fullName evidence="2">Nudix protein</fullName>
    </submittedName>
</protein>
<dbReference type="InterPro" id="IPR031804">
    <property type="entry name" value="DUF4743"/>
</dbReference>
<evidence type="ECO:0000313" key="2">
    <source>
        <dbReference type="EMBL" id="RDL30351.1"/>
    </source>
</evidence>
<evidence type="ECO:0000259" key="1">
    <source>
        <dbReference type="PROSITE" id="PS51462"/>
    </source>
</evidence>
<reference evidence="2 3" key="1">
    <citation type="journal article" date="2018" name="IMA Fungus">
        <title>IMA Genome-F 9: Draft genome sequence of Annulohypoxylon stygium, Aspergillus mulundensis, Berkeleyomyces basicola (syn. Thielaviopsis basicola), Ceratocystis smalleyi, two Cercospora beticola strains, Coleophoma cylindrospora, Fusarium fracticaudum, Phialophora cf. hyalina, and Morchella septimelata.</title>
        <authorList>
            <person name="Wingfield B.D."/>
            <person name="Bills G.F."/>
            <person name="Dong Y."/>
            <person name="Huang W."/>
            <person name="Nel W.J."/>
            <person name="Swalarsk-Parry B.S."/>
            <person name="Vaghefi N."/>
            <person name="Wilken P.M."/>
            <person name="An Z."/>
            <person name="de Beer Z.W."/>
            <person name="De Vos L."/>
            <person name="Chen L."/>
            <person name="Duong T.A."/>
            <person name="Gao Y."/>
            <person name="Hammerbacher A."/>
            <person name="Kikkert J.R."/>
            <person name="Li Y."/>
            <person name="Li H."/>
            <person name="Li K."/>
            <person name="Li Q."/>
            <person name="Liu X."/>
            <person name="Ma X."/>
            <person name="Naidoo K."/>
            <person name="Pethybridge S.J."/>
            <person name="Sun J."/>
            <person name="Steenkamp E.T."/>
            <person name="van der Nest M.A."/>
            <person name="van Wyk S."/>
            <person name="Wingfield M.J."/>
            <person name="Xiong C."/>
            <person name="Yue Q."/>
            <person name="Zhang X."/>
        </authorList>
    </citation>
    <scope>NUCLEOTIDE SEQUENCE [LARGE SCALE GENOMIC DNA]</scope>
    <source>
        <strain evidence="2 3">BP 5553</strain>
    </source>
</reference>
<dbReference type="SUPFAM" id="SSF55811">
    <property type="entry name" value="Nudix"/>
    <property type="match status" value="1"/>
</dbReference>
<accession>A0A370T9N1</accession>
<dbReference type="Pfam" id="PF15916">
    <property type="entry name" value="DUF4743"/>
    <property type="match status" value="1"/>
</dbReference>
<keyword evidence="3" id="KW-1185">Reference proteome</keyword>
<dbReference type="PANTHER" id="PTHR13622">
    <property type="entry name" value="THIAMIN PYROPHOSPHOKINASE"/>
    <property type="match status" value="1"/>
</dbReference>
<dbReference type="CDD" id="cd03676">
    <property type="entry name" value="NUDIX_Tnr3_like"/>
    <property type="match status" value="1"/>
</dbReference>